<protein>
    <submittedName>
        <fullName evidence="1">Uncharacterized protein</fullName>
    </submittedName>
</protein>
<dbReference type="OrthoDB" id="1409548at2"/>
<accession>A0A4U6D8S2</accession>
<evidence type="ECO:0000313" key="1">
    <source>
        <dbReference type="EMBL" id="TKT92508.1"/>
    </source>
</evidence>
<comment type="caution">
    <text evidence="1">The sequence shown here is derived from an EMBL/GenBank/DDBJ whole genome shotgun (WGS) entry which is preliminary data.</text>
</comment>
<proteinExistence type="predicted"/>
<dbReference type="AlphaFoldDB" id="A0A4U6D8S2"/>
<reference evidence="1 2" key="1">
    <citation type="submission" date="2019-05" db="EMBL/GenBank/DDBJ databases">
        <title>Dyadobacter AR-3-8 sp. nov., isolated from arctic soil.</title>
        <authorList>
            <person name="Chaudhary D.K."/>
        </authorList>
    </citation>
    <scope>NUCLEOTIDE SEQUENCE [LARGE SCALE GENOMIC DNA]</scope>
    <source>
        <strain evidence="1 2">AR-3-8</strain>
    </source>
</reference>
<organism evidence="1 2">
    <name type="scientific">Dyadobacter frigoris</name>
    <dbReference type="NCBI Taxonomy" id="2576211"/>
    <lineage>
        <taxon>Bacteria</taxon>
        <taxon>Pseudomonadati</taxon>
        <taxon>Bacteroidota</taxon>
        <taxon>Cytophagia</taxon>
        <taxon>Cytophagales</taxon>
        <taxon>Spirosomataceae</taxon>
        <taxon>Dyadobacter</taxon>
    </lineage>
</organism>
<evidence type="ECO:0000313" key="2">
    <source>
        <dbReference type="Proteomes" id="UP000304900"/>
    </source>
</evidence>
<dbReference type="EMBL" id="SZVO01000004">
    <property type="protein sequence ID" value="TKT92508.1"/>
    <property type="molecule type" value="Genomic_DNA"/>
</dbReference>
<sequence length="92" mass="10412">MKINRISLFGEKAWRKVTFVFYSEGLFPVLFWIIKDVVTGENLGKALKNGTYLYHVKSGTSDSLTVSVLMNGICEVKDKNGKTVLPVHKNYK</sequence>
<dbReference type="RefSeq" id="WP_137340053.1">
    <property type="nucleotide sequence ID" value="NZ_BSQH01000014.1"/>
</dbReference>
<name>A0A4U6D8S2_9BACT</name>
<dbReference type="Proteomes" id="UP000304900">
    <property type="component" value="Unassembled WGS sequence"/>
</dbReference>
<gene>
    <name evidence="1" type="ORF">FDK13_11145</name>
</gene>
<keyword evidence="2" id="KW-1185">Reference proteome</keyword>